<gene>
    <name evidence="1" type="ORF">MM171A01186_0009</name>
</gene>
<dbReference type="EMBL" id="MT143642">
    <property type="protein sequence ID" value="QJA99313.1"/>
    <property type="molecule type" value="Genomic_DNA"/>
</dbReference>
<organism evidence="1">
    <name type="scientific">viral metagenome</name>
    <dbReference type="NCBI Taxonomy" id="1070528"/>
    <lineage>
        <taxon>unclassified sequences</taxon>
        <taxon>metagenomes</taxon>
        <taxon>organismal metagenomes</taxon>
    </lineage>
</organism>
<accession>A0A6M3LX06</accession>
<dbReference type="AlphaFoldDB" id="A0A6M3LX06"/>
<sequence length="682" mass="72317">MKMPKVKTKSEYTRFRGGLDLESPALSISPGALLRGMNYVALAEGGYERIDGYERYSGQPSPSAAVYYRAPCTFTAGGPAVGNTITGAVSGSTGVVITVGTDYINYTKRSAAFNATEIFNVGGAPKGTFTAAGSLNGEPTALLHATALNLAADQYRADIAKPAGTYAIRGLALLAGVLYAFVDNAGGTAGAIYKATAAGWVNVPLFHQISFSSGSAAIADGNTITQLVSGATALVKRVCLESGTWAAGTAAGRLIITTITGTFDATHDLQVAASTKATASSLATAITITVGGRYETIAHNFTGSTATRRIYGCDGVNHGFEFDGTTYVPIHTGMTVDTPQYVSAFKYQLIFSYHGSSQNSSPGEPFIWSVVSGAGEIAVGDDISGYSVEAETLLIMSRNSANQLIGENSDTFALDPLDAEIGAIPRTIQSIGRTYCLDDRGIIQITRAQEFGNFNLGTVSGKVQKVIDAIRAVVVASSVYRAKDQYRLCGSDGTGLCLTIGIGERGLEYSFTEFLYPDNVACVVSGEDSTGKDVVFFGSDAGMVYQADKGSSFDGEDIEAYLWLPFNHSKSPEVLKSYRKATIEMTATGYAALRFGVEFSYGDTDIQSHRTETKEIAGTGGYWDLANWDEFYYDTRIVSNPSISIAGDGTNISPIIYSKSDIDLGHKLDGVIIQYTPRRLVR</sequence>
<protein>
    <submittedName>
        <fullName evidence="1">Uncharacterized protein</fullName>
    </submittedName>
</protein>
<reference evidence="1" key="1">
    <citation type="submission" date="2020-03" db="EMBL/GenBank/DDBJ databases">
        <title>The deep terrestrial virosphere.</title>
        <authorList>
            <person name="Holmfeldt K."/>
            <person name="Nilsson E."/>
            <person name="Simone D."/>
            <person name="Lopez-Fernandez M."/>
            <person name="Wu X."/>
            <person name="de Brujin I."/>
            <person name="Lundin D."/>
            <person name="Andersson A."/>
            <person name="Bertilsson S."/>
            <person name="Dopson M."/>
        </authorList>
    </citation>
    <scope>NUCLEOTIDE SEQUENCE</scope>
    <source>
        <strain evidence="1">MM171A01186</strain>
    </source>
</reference>
<name>A0A6M3LX06_9ZZZZ</name>
<evidence type="ECO:0000313" key="1">
    <source>
        <dbReference type="EMBL" id="QJA99313.1"/>
    </source>
</evidence>
<proteinExistence type="predicted"/>